<evidence type="ECO:0000256" key="1">
    <source>
        <dbReference type="SAM" id="MobiDB-lite"/>
    </source>
</evidence>
<dbReference type="EMBL" id="CAWUPB010000027">
    <property type="protein sequence ID" value="CAK7322600.1"/>
    <property type="molecule type" value="Genomic_DNA"/>
</dbReference>
<dbReference type="AlphaFoldDB" id="A0AAV1QQD6"/>
<reference evidence="2 3" key="1">
    <citation type="submission" date="2024-01" db="EMBL/GenBank/DDBJ databases">
        <authorList>
            <person name="Waweru B."/>
        </authorList>
    </citation>
    <scope>NUCLEOTIDE SEQUENCE [LARGE SCALE GENOMIC DNA]</scope>
</reference>
<proteinExistence type="predicted"/>
<organism evidence="2 3">
    <name type="scientific">Dovyalis caffra</name>
    <dbReference type="NCBI Taxonomy" id="77055"/>
    <lineage>
        <taxon>Eukaryota</taxon>
        <taxon>Viridiplantae</taxon>
        <taxon>Streptophyta</taxon>
        <taxon>Embryophyta</taxon>
        <taxon>Tracheophyta</taxon>
        <taxon>Spermatophyta</taxon>
        <taxon>Magnoliopsida</taxon>
        <taxon>eudicotyledons</taxon>
        <taxon>Gunneridae</taxon>
        <taxon>Pentapetalae</taxon>
        <taxon>rosids</taxon>
        <taxon>fabids</taxon>
        <taxon>Malpighiales</taxon>
        <taxon>Salicaceae</taxon>
        <taxon>Flacourtieae</taxon>
        <taxon>Dovyalis</taxon>
    </lineage>
</organism>
<evidence type="ECO:0000313" key="2">
    <source>
        <dbReference type="EMBL" id="CAK7322600.1"/>
    </source>
</evidence>
<dbReference type="Proteomes" id="UP001314170">
    <property type="component" value="Unassembled WGS sequence"/>
</dbReference>
<name>A0AAV1QQD6_9ROSI</name>
<comment type="caution">
    <text evidence="2">The sequence shown here is derived from an EMBL/GenBank/DDBJ whole genome shotgun (WGS) entry which is preliminary data.</text>
</comment>
<protein>
    <submittedName>
        <fullName evidence="2">Uncharacterized protein</fullName>
    </submittedName>
</protein>
<accession>A0AAV1QQD6</accession>
<evidence type="ECO:0000313" key="3">
    <source>
        <dbReference type="Proteomes" id="UP001314170"/>
    </source>
</evidence>
<gene>
    <name evidence="2" type="ORF">DCAF_LOCUS210</name>
</gene>
<keyword evidence="3" id="KW-1185">Reference proteome</keyword>
<feature type="region of interest" description="Disordered" evidence="1">
    <location>
        <begin position="53"/>
        <end position="74"/>
    </location>
</feature>
<sequence>MSTGGIARKHNVASGCNEDWVLVGTNCSSHEQWKLSSSRTKHVTPLIVLDGDDSKIPVRPHGYNPDRTPCTQPT</sequence>